<keyword evidence="2" id="KW-0812">Transmembrane</keyword>
<reference evidence="3 4" key="1">
    <citation type="submission" date="2015-07" db="EMBL/GenBank/DDBJ databases">
        <title>Emmonsia species relationships and genome sequence.</title>
        <authorList>
            <person name="Cuomo C.A."/>
            <person name="Schwartz I.S."/>
            <person name="Kenyon C."/>
            <person name="de Hoog G.S."/>
            <person name="Govender N.P."/>
            <person name="Botha A."/>
            <person name="Moreno L."/>
            <person name="de Vries M."/>
            <person name="Munoz J.F."/>
            <person name="Stielow J.B."/>
        </authorList>
    </citation>
    <scope>NUCLEOTIDE SEQUENCE [LARGE SCALE GENOMIC DNA]</scope>
    <source>
        <strain evidence="3 4">CBS 136260</strain>
    </source>
</reference>
<feature type="transmembrane region" description="Helical" evidence="2">
    <location>
        <begin position="66"/>
        <end position="87"/>
    </location>
</feature>
<sequence length="241" mass="26835">MSNPHPQTPPPRYSIASSRRSSTSSTAPLQSLSPTEQKRKEQSTSGTTTSECFTRRYCSRARIQRLLNLFLIFSVTLFAISIVHFAVDFSKRHAPGMPRKVMSNFPDPGLLAYNGTWYAFGTNPTTYDDDTKFHIPVAMPVDTNDGAEGGFFGEWKHTGRDALPEVAMWETKRDHWAPDVITKADGRHLLYYSGEIDIWRHHHCIGVAVSESTDPLGPYKPEALTWPALSNTAAALTPPPS</sequence>
<evidence type="ECO:0000313" key="3">
    <source>
        <dbReference type="EMBL" id="OAX80846.1"/>
    </source>
</evidence>
<dbReference type="Gene3D" id="2.115.10.20">
    <property type="entry name" value="Glycosyl hydrolase domain, family 43"/>
    <property type="match status" value="1"/>
</dbReference>
<dbReference type="Proteomes" id="UP000091918">
    <property type="component" value="Unassembled WGS sequence"/>
</dbReference>
<evidence type="ECO:0000256" key="2">
    <source>
        <dbReference type="SAM" id="Phobius"/>
    </source>
</evidence>
<evidence type="ECO:0000256" key="1">
    <source>
        <dbReference type="SAM" id="MobiDB-lite"/>
    </source>
</evidence>
<dbReference type="STRING" id="1658172.A0A1B7NVP5"/>
<dbReference type="InterPro" id="IPR023296">
    <property type="entry name" value="Glyco_hydro_beta-prop_sf"/>
</dbReference>
<dbReference type="SUPFAM" id="SSF75005">
    <property type="entry name" value="Arabinanase/levansucrase/invertase"/>
    <property type="match status" value="1"/>
</dbReference>
<dbReference type="EMBL" id="LGUA01000605">
    <property type="protein sequence ID" value="OAX80846.1"/>
    <property type="molecule type" value="Genomic_DNA"/>
</dbReference>
<feature type="region of interest" description="Disordered" evidence="1">
    <location>
        <begin position="1"/>
        <end position="49"/>
    </location>
</feature>
<name>A0A1B7NVP5_9EURO</name>
<evidence type="ECO:0008006" key="5">
    <source>
        <dbReference type="Google" id="ProtNLM"/>
    </source>
</evidence>
<comment type="caution">
    <text evidence="3">The sequence shown here is derived from an EMBL/GenBank/DDBJ whole genome shotgun (WGS) entry which is preliminary data.</text>
</comment>
<keyword evidence="2" id="KW-0472">Membrane</keyword>
<feature type="compositionally biased region" description="Pro residues" evidence="1">
    <location>
        <begin position="1"/>
        <end position="12"/>
    </location>
</feature>
<protein>
    <recommendedName>
        <fullName evidence="5">Glycosyl hydrolase family 43 protein</fullName>
    </recommendedName>
</protein>
<organism evidence="3 4">
    <name type="scientific">Emergomyces africanus</name>
    <dbReference type="NCBI Taxonomy" id="1955775"/>
    <lineage>
        <taxon>Eukaryota</taxon>
        <taxon>Fungi</taxon>
        <taxon>Dikarya</taxon>
        <taxon>Ascomycota</taxon>
        <taxon>Pezizomycotina</taxon>
        <taxon>Eurotiomycetes</taxon>
        <taxon>Eurotiomycetidae</taxon>
        <taxon>Onygenales</taxon>
        <taxon>Ajellomycetaceae</taxon>
        <taxon>Emergomyces</taxon>
    </lineage>
</organism>
<evidence type="ECO:0000313" key="4">
    <source>
        <dbReference type="Proteomes" id="UP000091918"/>
    </source>
</evidence>
<accession>A0A1B7NVP5</accession>
<feature type="compositionally biased region" description="Low complexity" evidence="1">
    <location>
        <begin position="16"/>
        <end position="27"/>
    </location>
</feature>
<dbReference type="OrthoDB" id="4186206at2759"/>
<proteinExistence type="predicted"/>
<keyword evidence="2" id="KW-1133">Transmembrane helix</keyword>
<gene>
    <name evidence="3" type="ORF">ACJ72_04818</name>
</gene>
<dbReference type="AlphaFoldDB" id="A0A1B7NVP5"/>
<keyword evidence="4" id="KW-1185">Reference proteome</keyword>